<comment type="caution">
    <text evidence="2">The sequence shown here is derived from an EMBL/GenBank/DDBJ whole genome shotgun (WGS) entry which is preliminary data.</text>
</comment>
<reference evidence="2 4" key="1">
    <citation type="submission" date="2021-11" db="EMBL/GenBank/DDBJ databases">
        <authorList>
            <person name="Islam A."/>
            <person name="Islam S."/>
            <person name="Flora M.S."/>
            <person name="Rahman M."/>
            <person name="Ziaur R.M."/>
            <person name="Epstein J.H."/>
            <person name="Hassan M."/>
            <person name="Klassen M."/>
            <person name="Woodard K."/>
            <person name="Webb A."/>
            <person name="Webby R.J."/>
            <person name="El Zowalaty M.E."/>
        </authorList>
    </citation>
    <scope>NUCLEOTIDE SEQUENCE</scope>
    <source>
        <strain evidence="3">Pbs1</strain>
        <strain evidence="2">Pbs3</strain>
    </source>
</reference>
<sequence>MVFATSTLAAFTNAISSVGYVQAHGYMENPKAEFLKGTKHKSEWVVEIPPQLKGDWDKAKGDEGLVDLYKKLKKSNNIKDIRTLIDSDPKLYGKPCGKTDPKAKPKTPLLTGDASFSR</sequence>
<name>A0AAU9KX87_9STRA</name>
<keyword evidence="4" id="KW-1185">Reference proteome</keyword>
<proteinExistence type="predicted"/>
<gene>
    <name evidence="3" type="ORF">PBS001_LOCUS461</name>
    <name evidence="2" type="ORF">PBS003_LOCUS3556</name>
</gene>
<dbReference type="Proteomes" id="UP001158986">
    <property type="component" value="Unassembled WGS sequence"/>
</dbReference>
<dbReference type="EMBL" id="CAKLCB010000018">
    <property type="protein sequence ID" value="CAH0513657.1"/>
    <property type="molecule type" value="Genomic_DNA"/>
</dbReference>
<organism evidence="2 5">
    <name type="scientific">Peronospora belbahrii</name>
    <dbReference type="NCBI Taxonomy" id="622444"/>
    <lineage>
        <taxon>Eukaryota</taxon>
        <taxon>Sar</taxon>
        <taxon>Stramenopiles</taxon>
        <taxon>Oomycota</taxon>
        <taxon>Peronosporomycetes</taxon>
        <taxon>Peronosporales</taxon>
        <taxon>Peronosporaceae</taxon>
        <taxon>Peronospora</taxon>
    </lineage>
</organism>
<evidence type="ECO:0000313" key="2">
    <source>
        <dbReference type="EMBL" id="CAH0476787.1"/>
    </source>
</evidence>
<protein>
    <submittedName>
        <fullName evidence="2">Uncharacterized protein</fullName>
    </submittedName>
</protein>
<dbReference type="EMBL" id="CAKKTJ010000160">
    <property type="protein sequence ID" value="CAH0476787.1"/>
    <property type="molecule type" value="Genomic_DNA"/>
</dbReference>
<feature type="region of interest" description="Disordered" evidence="1">
    <location>
        <begin position="92"/>
        <end position="118"/>
    </location>
</feature>
<dbReference type="AlphaFoldDB" id="A0AAU9KX87"/>
<evidence type="ECO:0000313" key="5">
    <source>
        <dbReference type="Proteomes" id="UP001160483"/>
    </source>
</evidence>
<feature type="compositionally biased region" description="Basic and acidic residues" evidence="1">
    <location>
        <begin position="92"/>
        <end position="103"/>
    </location>
</feature>
<evidence type="ECO:0000313" key="4">
    <source>
        <dbReference type="Proteomes" id="UP001158986"/>
    </source>
</evidence>
<evidence type="ECO:0000313" key="3">
    <source>
        <dbReference type="EMBL" id="CAH0513657.1"/>
    </source>
</evidence>
<dbReference type="Proteomes" id="UP001160483">
    <property type="component" value="Unassembled WGS sequence"/>
</dbReference>
<accession>A0AAU9KX87</accession>
<evidence type="ECO:0000256" key="1">
    <source>
        <dbReference type="SAM" id="MobiDB-lite"/>
    </source>
</evidence>